<dbReference type="EMBL" id="JBBNAE010000002">
    <property type="protein sequence ID" value="KAK9144999.1"/>
    <property type="molecule type" value="Genomic_DNA"/>
</dbReference>
<evidence type="ECO:0000313" key="3">
    <source>
        <dbReference type="Proteomes" id="UP001417504"/>
    </source>
</evidence>
<evidence type="ECO:0000256" key="1">
    <source>
        <dbReference type="SAM" id="MobiDB-lite"/>
    </source>
</evidence>
<gene>
    <name evidence="2" type="ORF">Sjap_004902</name>
</gene>
<dbReference type="Proteomes" id="UP001417504">
    <property type="component" value="Unassembled WGS sequence"/>
</dbReference>
<comment type="caution">
    <text evidence="2">The sequence shown here is derived from an EMBL/GenBank/DDBJ whole genome shotgun (WGS) entry which is preliminary data.</text>
</comment>
<name>A0AAP0PJI8_9MAGN</name>
<keyword evidence="3" id="KW-1185">Reference proteome</keyword>
<proteinExistence type="predicted"/>
<reference evidence="2 3" key="1">
    <citation type="submission" date="2024-01" db="EMBL/GenBank/DDBJ databases">
        <title>Genome assemblies of Stephania.</title>
        <authorList>
            <person name="Yang L."/>
        </authorList>
    </citation>
    <scope>NUCLEOTIDE SEQUENCE [LARGE SCALE GENOMIC DNA]</scope>
    <source>
        <strain evidence="2">QJT</strain>
        <tissue evidence="2">Leaf</tissue>
    </source>
</reference>
<organism evidence="2 3">
    <name type="scientific">Stephania japonica</name>
    <dbReference type="NCBI Taxonomy" id="461633"/>
    <lineage>
        <taxon>Eukaryota</taxon>
        <taxon>Viridiplantae</taxon>
        <taxon>Streptophyta</taxon>
        <taxon>Embryophyta</taxon>
        <taxon>Tracheophyta</taxon>
        <taxon>Spermatophyta</taxon>
        <taxon>Magnoliopsida</taxon>
        <taxon>Ranunculales</taxon>
        <taxon>Menispermaceae</taxon>
        <taxon>Menispermoideae</taxon>
        <taxon>Cissampelideae</taxon>
        <taxon>Stephania</taxon>
    </lineage>
</organism>
<evidence type="ECO:0000313" key="2">
    <source>
        <dbReference type="EMBL" id="KAK9144999.1"/>
    </source>
</evidence>
<feature type="region of interest" description="Disordered" evidence="1">
    <location>
        <begin position="49"/>
        <end position="149"/>
    </location>
</feature>
<protein>
    <submittedName>
        <fullName evidence="2">Uncharacterized protein</fullName>
    </submittedName>
</protein>
<sequence>MYAPDEAVEGLGHSIPSFYYYRDILLTKQRGSPCSPCWVVEGSLSSPLLAPPPLQPLASIVPGASGGWPEGHRPPVRSPSKQRKGGEPPLPSPLHGSYGVGKKEPHSGAPSPFSDEDGAPLWGPTAHSRGGNGDSEAATLALMVPPPTP</sequence>
<accession>A0AAP0PJI8</accession>
<dbReference type="AlphaFoldDB" id="A0AAP0PJI8"/>